<accession>A0A9E7FNV8</accession>
<dbReference type="PANTHER" id="PTHR31499">
    <property type="entry name" value="MYB FAMILY TRANSCRIPTION FACTOR PHL11"/>
    <property type="match status" value="1"/>
</dbReference>
<dbReference type="InterPro" id="IPR046955">
    <property type="entry name" value="PHR1-like"/>
</dbReference>
<gene>
    <name evidence="1" type="ORF">MUK42_35202</name>
</gene>
<evidence type="ECO:0000313" key="1">
    <source>
        <dbReference type="EMBL" id="URD97392.1"/>
    </source>
</evidence>
<dbReference type="Proteomes" id="UP001055439">
    <property type="component" value="Chromosome 4"/>
</dbReference>
<name>A0A9E7FNV8_9LILI</name>
<dbReference type="GO" id="GO:0003677">
    <property type="term" value="F:DNA binding"/>
    <property type="evidence" value="ECO:0007669"/>
    <property type="project" value="UniProtKB-KW"/>
</dbReference>
<protein>
    <submittedName>
        <fullName evidence="1">Myb-like DNA-binding domain containing protein</fullName>
    </submittedName>
</protein>
<dbReference type="EMBL" id="CP097506">
    <property type="protein sequence ID" value="URD97392.1"/>
    <property type="molecule type" value="Genomic_DNA"/>
</dbReference>
<dbReference type="PANTHER" id="PTHR31499:SF6">
    <property type="entry name" value="PROTEIN PHR1-LIKE 2"/>
    <property type="match status" value="1"/>
</dbReference>
<dbReference type="GO" id="GO:0003700">
    <property type="term" value="F:DNA-binding transcription factor activity"/>
    <property type="evidence" value="ECO:0007669"/>
    <property type="project" value="InterPro"/>
</dbReference>
<evidence type="ECO:0000313" key="2">
    <source>
        <dbReference type="Proteomes" id="UP001055439"/>
    </source>
</evidence>
<reference evidence="1" key="1">
    <citation type="submission" date="2022-05" db="EMBL/GenBank/DDBJ databases">
        <title>The Musa troglodytarum L. genome provides insights into the mechanism of non-climacteric behaviour and enrichment of carotenoids.</title>
        <authorList>
            <person name="Wang J."/>
        </authorList>
    </citation>
    <scope>NUCLEOTIDE SEQUENCE</scope>
    <source>
        <tissue evidence="1">Leaf</tissue>
    </source>
</reference>
<keyword evidence="1" id="KW-0238">DNA-binding</keyword>
<sequence length="189" mass="20257">MLNTVEATPMAIIRTMGVKGVTLFHLKSLISTVRHKYRLGKQSSKETSEQSKDASCILENTSSSALSPKVPTLDVDCPRTLSSRATRSGSEASADSNGSISEVHRFLLAKAYEIALEQITSNGFSTTEQEVPDMAARAICSPSLLHQLSMSSVNLHSPSCKTSPSSTTAAGIEGQFFYQELAELGNQPC</sequence>
<proteinExistence type="predicted"/>
<organism evidence="1 2">
    <name type="scientific">Musa troglodytarum</name>
    <name type="common">fe'i banana</name>
    <dbReference type="NCBI Taxonomy" id="320322"/>
    <lineage>
        <taxon>Eukaryota</taxon>
        <taxon>Viridiplantae</taxon>
        <taxon>Streptophyta</taxon>
        <taxon>Embryophyta</taxon>
        <taxon>Tracheophyta</taxon>
        <taxon>Spermatophyta</taxon>
        <taxon>Magnoliopsida</taxon>
        <taxon>Liliopsida</taxon>
        <taxon>Zingiberales</taxon>
        <taxon>Musaceae</taxon>
        <taxon>Musa</taxon>
    </lineage>
</organism>
<dbReference type="AlphaFoldDB" id="A0A9E7FNV8"/>
<keyword evidence="2" id="KW-1185">Reference proteome</keyword>